<name>A0A084IRN4_SALHC</name>
<dbReference type="InterPro" id="IPR002347">
    <property type="entry name" value="SDR_fam"/>
</dbReference>
<gene>
    <name evidence="4" type="ORF">C41B8_01425</name>
</gene>
<comment type="similarity">
    <text evidence="1">Belongs to the short-chain dehydrogenases/reductases (SDR) family.</text>
</comment>
<dbReference type="eggNOG" id="COG1028">
    <property type="taxonomic scope" value="Bacteria"/>
</dbReference>
<reference evidence="4 5" key="1">
    <citation type="submission" date="2013-03" db="EMBL/GenBank/DDBJ databases">
        <title>Salinisphaera hydrothermalis C41B8 Genome Sequencing.</title>
        <authorList>
            <person name="Li C."/>
            <person name="Lai Q."/>
            <person name="Shao Z."/>
        </authorList>
    </citation>
    <scope>NUCLEOTIDE SEQUENCE [LARGE SCALE GENOMIC DNA]</scope>
    <source>
        <strain evidence="4 5">C41B8</strain>
    </source>
</reference>
<evidence type="ECO:0000313" key="4">
    <source>
        <dbReference type="EMBL" id="KEZ79368.1"/>
    </source>
</evidence>
<dbReference type="PRINTS" id="PR00080">
    <property type="entry name" value="SDRFAMILY"/>
</dbReference>
<dbReference type="PRINTS" id="PR00081">
    <property type="entry name" value="GDHRDH"/>
</dbReference>
<accession>A0A084IRN4</accession>
<feature type="region of interest" description="Disordered" evidence="3">
    <location>
        <begin position="1"/>
        <end position="25"/>
    </location>
</feature>
<dbReference type="AlphaFoldDB" id="A0A084IRN4"/>
<dbReference type="PATRIC" id="fig|1304275.5.peg.289"/>
<dbReference type="OrthoDB" id="9809287at2"/>
<evidence type="ECO:0000256" key="2">
    <source>
        <dbReference type="ARBA" id="ARBA00023002"/>
    </source>
</evidence>
<dbReference type="EMBL" id="APNK01000001">
    <property type="protein sequence ID" value="KEZ79368.1"/>
    <property type="molecule type" value="Genomic_DNA"/>
</dbReference>
<keyword evidence="5" id="KW-1185">Reference proteome</keyword>
<dbReference type="SUPFAM" id="SSF51735">
    <property type="entry name" value="NAD(P)-binding Rossmann-fold domains"/>
    <property type="match status" value="1"/>
</dbReference>
<evidence type="ECO:0000256" key="3">
    <source>
        <dbReference type="SAM" id="MobiDB-lite"/>
    </source>
</evidence>
<sequence length="284" mass="30952">MSEKHFPEQSQSEQPGDEHAMQPEPEFIRSDYRPAGKLEGKRAVITGGDSGIGRAVAVHFAAEGARVLIVYLDEHADADETVRLVEQYGGRCEKMAGDVGDSSFCEEVIERASDLWDGLDILVNNAAEQYDWRDITRISDQQLHRTFATNIFSHFYMSRAARPYLGEGDVIIATSSVNAFKGNDTLIDYSATKGAIQGLVRSLAQDLVDDGIRVNAVAPGPVWTPLIPASFDAEKTAHFGGQVPMDRAAQPSEIAPAYVYLACNESSYMTGQTLHLNGGVILNT</sequence>
<dbReference type="InterPro" id="IPR036291">
    <property type="entry name" value="NAD(P)-bd_dom_sf"/>
</dbReference>
<dbReference type="Proteomes" id="UP000028302">
    <property type="component" value="Unassembled WGS sequence"/>
</dbReference>
<dbReference type="RefSeq" id="WP_037332979.1">
    <property type="nucleotide sequence ID" value="NZ_APNK01000001.1"/>
</dbReference>
<organism evidence="4 5">
    <name type="scientific">Salinisphaera hydrothermalis (strain C41B8)</name>
    <dbReference type="NCBI Taxonomy" id="1304275"/>
    <lineage>
        <taxon>Bacteria</taxon>
        <taxon>Pseudomonadati</taxon>
        <taxon>Pseudomonadota</taxon>
        <taxon>Gammaproteobacteria</taxon>
        <taxon>Salinisphaerales</taxon>
        <taxon>Salinisphaeraceae</taxon>
        <taxon>Salinisphaera</taxon>
    </lineage>
</organism>
<dbReference type="FunFam" id="3.40.50.720:FF:000084">
    <property type="entry name" value="Short-chain dehydrogenase reductase"/>
    <property type="match status" value="1"/>
</dbReference>
<dbReference type="Pfam" id="PF13561">
    <property type="entry name" value="adh_short_C2"/>
    <property type="match status" value="1"/>
</dbReference>
<protein>
    <submittedName>
        <fullName evidence="4">Short-chain dehydrogenase/reductase SDR</fullName>
    </submittedName>
</protein>
<comment type="caution">
    <text evidence="4">The sequence shown here is derived from an EMBL/GenBank/DDBJ whole genome shotgun (WGS) entry which is preliminary data.</text>
</comment>
<dbReference type="InterPro" id="IPR020904">
    <property type="entry name" value="Sc_DH/Rdtase_CS"/>
</dbReference>
<evidence type="ECO:0000313" key="5">
    <source>
        <dbReference type="Proteomes" id="UP000028302"/>
    </source>
</evidence>
<keyword evidence="2" id="KW-0560">Oxidoreductase</keyword>
<proteinExistence type="inferred from homology"/>
<dbReference type="PROSITE" id="PS00061">
    <property type="entry name" value="ADH_SHORT"/>
    <property type="match status" value="1"/>
</dbReference>
<dbReference type="PANTHER" id="PTHR48107:SF16">
    <property type="entry name" value="NADPH-DEPENDENT ALDEHYDE REDUCTASE 1, CHLOROPLASTIC"/>
    <property type="match status" value="1"/>
</dbReference>
<dbReference type="PANTHER" id="PTHR48107">
    <property type="entry name" value="NADPH-DEPENDENT ALDEHYDE REDUCTASE-LIKE PROTEIN, CHLOROPLASTIC-RELATED"/>
    <property type="match status" value="1"/>
</dbReference>
<dbReference type="GO" id="GO:0016614">
    <property type="term" value="F:oxidoreductase activity, acting on CH-OH group of donors"/>
    <property type="evidence" value="ECO:0007669"/>
    <property type="project" value="UniProtKB-ARBA"/>
</dbReference>
<feature type="compositionally biased region" description="Basic and acidic residues" evidence="3">
    <location>
        <begin position="16"/>
        <end position="25"/>
    </location>
</feature>
<dbReference type="STRING" id="1304275.C41B8_01425"/>
<dbReference type="Gene3D" id="3.40.50.720">
    <property type="entry name" value="NAD(P)-binding Rossmann-like Domain"/>
    <property type="match status" value="1"/>
</dbReference>
<evidence type="ECO:0000256" key="1">
    <source>
        <dbReference type="ARBA" id="ARBA00006484"/>
    </source>
</evidence>